<dbReference type="Proteomes" id="UP000829398">
    <property type="component" value="Chromosome 8"/>
</dbReference>
<gene>
    <name evidence="1" type="ORF">KPL71_023807</name>
</gene>
<name>A0ACB8INL0_CITSI</name>
<comment type="caution">
    <text evidence="1">The sequence shown here is derived from an EMBL/GenBank/DDBJ whole genome shotgun (WGS) entry which is preliminary data.</text>
</comment>
<proteinExistence type="predicted"/>
<protein>
    <submittedName>
        <fullName evidence="1">Retrovirus-related pol polyprotein from transposon RE1</fullName>
    </submittedName>
</protein>
<dbReference type="EMBL" id="CM039177">
    <property type="protein sequence ID" value="KAH9697910.1"/>
    <property type="molecule type" value="Genomic_DNA"/>
</dbReference>
<evidence type="ECO:0000313" key="1">
    <source>
        <dbReference type="EMBL" id="KAH9697910.1"/>
    </source>
</evidence>
<evidence type="ECO:0000313" key="2">
    <source>
        <dbReference type="Proteomes" id="UP000829398"/>
    </source>
</evidence>
<accession>A0ACB8INL0</accession>
<sequence>MYIRGRGKIGYLTRDVKAPEIFDPSYGVWDAENSMIMAWLVNSMDEDIGANYMCYSTAKELWDNVSQMYSDYGNQSQIYELQLALGDIRQGDYSITKYFNTLKRLWQDLDLFNDYEWENMEDFKHHKQTVNNERIFKFLSGLNVEFDEVKGRIIGRKPLPTLEDVFSKVRREESRRADANATRSITQQQQKPRVWCDYCNKPRHTWEACWKLHEKPADWKNSKHSRASTNEVENLEKNLSKEQIDHVIKLLTSNPPPSTPSGSLAQTGSIINALFSHSPTAPWIIDSGASDHMTSISSLFDSYYPCPGNKKDRDLGMMIGSASLREGLYYFDDYLSRNKQAQACYLINRMPTRVLKYQSPLEYFTLIYPSSRVTSNIQLRVFGCSVFVHVPNHLRSKLDPRSEKCVFLGYAPNKKGYKCFNPQTKKFHVSMDVIILENQPFFGQNSLQGEKENSEDHFWHTSTPVPNLFLHDLGTSTQTQKTDISTNENLGNLELQEPSVNVPETGGEILQDKIPPPELRVYTRKYHHSSKDPLINSIPIPKTIKEALDHPDWKLAVLEEMNALKKNGTWEIVDLPKEKKTVGCKWVFTLKCNADGSVERYKARLVAKGFTQTYGIDYQETFAPVAKINSIRVLISLAVHSDWNLYQLDVKNTFLNGELEEEVFMDLPPGFEGNHGSSKVCKLHKSLYGLKQSPRAWFECFGKLAVLIVYVDDIILTGDDLVEICRLKKVLARDFEIKDLGNLKYFLGMEFARSKDGIVVSQRKYVLDLLEETGLLSCKAAETPIDPNMKLQPAKIEDVTNIDRYQCLVGRLIYLSHTRPNIAFAVSLVSQFMHAPGPEHFETVYRILRYLKGSPGKGLLLRKNGHLQVEVYTDADWAGSVTDRRSTSGYCTFVGGNLVTWRSKKQTVVARSSAEAEYRAVALGICEVFWIKKILEELKASNSLPMKVYCDNKSAIAIAHNPVLHNRTKHVEVDKHFIKEKLDSGLFCMPYIPTNEQIADILTKGLPKKHFEKLVCKLAMKDIFRPA</sequence>
<organism evidence="1 2">
    <name type="scientific">Citrus sinensis</name>
    <name type="common">Sweet orange</name>
    <name type="synonym">Citrus aurantium var. sinensis</name>
    <dbReference type="NCBI Taxonomy" id="2711"/>
    <lineage>
        <taxon>Eukaryota</taxon>
        <taxon>Viridiplantae</taxon>
        <taxon>Streptophyta</taxon>
        <taxon>Embryophyta</taxon>
        <taxon>Tracheophyta</taxon>
        <taxon>Spermatophyta</taxon>
        <taxon>Magnoliopsida</taxon>
        <taxon>eudicotyledons</taxon>
        <taxon>Gunneridae</taxon>
        <taxon>Pentapetalae</taxon>
        <taxon>rosids</taxon>
        <taxon>malvids</taxon>
        <taxon>Sapindales</taxon>
        <taxon>Rutaceae</taxon>
        <taxon>Aurantioideae</taxon>
        <taxon>Citrus</taxon>
    </lineage>
</organism>
<keyword evidence="2" id="KW-1185">Reference proteome</keyword>
<reference evidence="2" key="1">
    <citation type="journal article" date="2023" name="Hortic. Res.">
        <title>A chromosome-level phased genome enabling allele-level studies in sweet orange: a case study on citrus Huanglongbing tolerance.</title>
        <authorList>
            <person name="Wu B."/>
            <person name="Yu Q."/>
            <person name="Deng Z."/>
            <person name="Duan Y."/>
            <person name="Luo F."/>
            <person name="Gmitter F. Jr."/>
        </authorList>
    </citation>
    <scope>NUCLEOTIDE SEQUENCE [LARGE SCALE GENOMIC DNA]</scope>
    <source>
        <strain evidence="2">cv. Valencia</strain>
    </source>
</reference>